<dbReference type="EMBL" id="CP000774">
    <property type="protein sequence ID" value="ABS65079.1"/>
    <property type="molecule type" value="Genomic_DNA"/>
</dbReference>
<name>A7HYU6_PARL1</name>
<feature type="domain" description="UspA" evidence="4">
    <location>
        <begin position="1"/>
        <end position="130"/>
    </location>
</feature>
<comment type="similarity">
    <text evidence="1">Belongs to the universal stress protein A family.</text>
</comment>
<dbReference type="SUPFAM" id="SSF52402">
    <property type="entry name" value="Adenine nucleotide alpha hydrolases-like"/>
    <property type="match status" value="2"/>
</dbReference>
<keyword evidence="6" id="KW-1185">Reference proteome</keyword>
<dbReference type="Gene3D" id="3.40.50.620">
    <property type="entry name" value="HUPs"/>
    <property type="match status" value="2"/>
</dbReference>
<dbReference type="PRINTS" id="PR01438">
    <property type="entry name" value="UNVRSLSTRESS"/>
</dbReference>
<dbReference type="STRING" id="402881.Plav_3480"/>
<evidence type="ECO:0000256" key="2">
    <source>
        <dbReference type="ARBA" id="ARBA00022741"/>
    </source>
</evidence>
<dbReference type="InterPro" id="IPR006015">
    <property type="entry name" value="Universal_stress_UspA"/>
</dbReference>
<dbReference type="PANTHER" id="PTHR46268">
    <property type="entry name" value="STRESS RESPONSE PROTEIN NHAX"/>
    <property type="match status" value="1"/>
</dbReference>
<evidence type="ECO:0000313" key="6">
    <source>
        <dbReference type="Proteomes" id="UP000006377"/>
    </source>
</evidence>
<organism evidence="5 6">
    <name type="scientific">Parvibaculum lavamentivorans (strain DS-1 / DSM 13023 / NCIMB 13966)</name>
    <dbReference type="NCBI Taxonomy" id="402881"/>
    <lineage>
        <taxon>Bacteria</taxon>
        <taxon>Pseudomonadati</taxon>
        <taxon>Pseudomonadota</taxon>
        <taxon>Alphaproteobacteria</taxon>
        <taxon>Hyphomicrobiales</taxon>
        <taxon>Parvibaculaceae</taxon>
        <taxon>Parvibaculum</taxon>
    </lineage>
</organism>
<dbReference type="GO" id="GO:0005524">
    <property type="term" value="F:ATP binding"/>
    <property type="evidence" value="ECO:0007669"/>
    <property type="project" value="UniProtKB-KW"/>
</dbReference>
<dbReference type="InterPro" id="IPR006016">
    <property type="entry name" value="UspA"/>
</dbReference>
<gene>
    <name evidence="5" type="ordered locus">Plav_3480</name>
</gene>
<dbReference type="HOGENOM" id="CLU_049301_2_1_5"/>
<proteinExistence type="inferred from homology"/>
<feature type="domain" description="UspA" evidence="4">
    <location>
        <begin position="139"/>
        <end position="282"/>
    </location>
</feature>
<keyword evidence="2" id="KW-0547">Nucleotide-binding</keyword>
<dbReference type="Proteomes" id="UP000006377">
    <property type="component" value="Chromosome"/>
</dbReference>
<evidence type="ECO:0000313" key="5">
    <source>
        <dbReference type="EMBL" id="ABS65079.1"/>
    </source>
</evidence>
<evidence type="ECO:0000259" key="4">
    <source>
        <dbReference type="Pfam" id="PF00582"/>
    </source>
</evidence>
<dbReference type="InterPro" id="IPR014729">
    <property type="entry name" value="Rossmann-like_a/b/a_fold"/>
</dbReference>
<accession>A7HYU6</accession>
<reference evidence="5 6" key="1">
    <citation type="journal article" date="2011" name="Stand. Genomic Sci.">
        <title>Complete genome sequence of Parvibaculum lavamentivorans type strain (DS-1(T)).</title>
        <authorList>
            <person name="Schleheck D."/>
            <person name="Weiss M."/>
            <person name="Pitluck S."/>
            <person name="Bruce D."/>
            <person name="Land M.L."/>
            <person name="Han S."/>
            <person name="Saunders E."/>
            <person name="Tapia R."/>
            <person name="Detter C."/>
            <person name="Brettin T."/>
            <person name="Han J."/>
            <person name="Woyke T."/>
            <person name="Goodwin L."/>
            <person name="Pennacchio L."/>
            <person name="Nolan M."/>
            <person name="Cook A.M."/>
            <person name="Kjelleberg S."/>
            <person name="Thomas T."/>
        </authorList>
    </citation>
    <scope>NUCLEOTIDE SEQUENCE [LARGE SCALE GENOMIC DNA]</scope>
    <source>
        <strain evidence="6">DS-1 / DSM 13023 / NCIMB 13966</strain>
    </source>
</reference>
<keyword evidence="3" id="KW-0067">ATP-binding</keyword>
<dbReference type="AlphaFoldDB" id="A7HYU6"/>
<evidence type="ECO:0000256" key="1">
    <source>
        <dbReference type="ARBA" id="ARBA00008791"/>
    </source>
</evidence>
<dbReference type="eggNOG" id="COG0589">
    <property type="taxonomic scope" value="Bacteria"/>
</dbReference>
<dbReference type="RefSeq" id="WP_012112391.1">
    <property type="nucleotide sequence ID" value="NC_009719.1"/>
</dbReference>
<dbReference type="KEGG" id="pla:Plav_3480"/>
<sequence>MKHLLAATDLSHRSDKALDRAALLAGQFSASLDVLHVVDDDQPADIIEREMQQVRALLETRAAALEKAAGTAPAMFVAKGDPFQEISRAGEEKHADLIVMGAHRRRILKDVFTGTTVERVIRTGRLPVLVANSEAEGPYRNVVVATDLSDASVRALRTARALGILDGLKVTLLHAFLPLAKGMMVYANVEPDKIADYVAHESSEAGQAIQTFIEGLDLAPNDYELKLEEGAPFDVIARAVAERKADLLIIGTKGLTGAKRLLLGSVADAVLKSVDCDVLAVPIALQAGA</sequence>
<protein>
    <submittedName>
        <fullName evidence="5">UspA domain protein</fullName>
    </submittedName>
</protein>
<dbReference type="CDD" id="cd00293">
    <property type="entry name" value="USP-like"/>
    <property type="match status" value="2"/>
</dbReference>
<dbReference type="PANTHER" id="PTHR46268:SF27">
    <property type="entry name" value="UNIVERSAL STRESS PROTEIN RV2623"/>
    <property type="match status" value="1"/>
</dbReference>
<dbReference type="OrthoDB" id="5564966at2"/>
<dbReference type="Pfam" id="PF00582">
    <property type="entry name" value="Usp"/>
    <property type="match status" value="2"/>
</dbReference>
<evidence type="ECO:0000256" key="3">
    <source>
        <dbReference type="ARBA" id="ARBA00022840"/>
    </source>
</evidence>